<dbReference type="SUPFAM" id="SSF46946">
    <property type="entry name" value="S13-like H2TH domain"/>
    <property type="match status" value="1"/>
</dbReference>
<keyword evidence="5" id="KW-0238">DNA-binding</keyword>
<comment type="catalytic activity">
    <reaction evidence="1">
        <text>Hydrolysis of DNA containing ring-opened 7-methylguanine residues, releasing 2,6-diamino-4-hydroxy-5-(N-methyl)formamidopyrimidine.</text>
        <dbReference type="EC" id="3.2.2.23"/>
    </reaction>
</comment>
<dbReference type="Gene3D" id="1.10.8.50">
    <property type="match status" value="1"/>
</dbReference>
<evidence type="ECO:0000313" key="12">
    <source>
        <dbReference type="Proteomes" id="UP000199041"/>
    </source>
</evidence>
<dbReference type="Gene3D" id="3.20.190.10">
    <property type="entry name" value="MutM-like, N-terminal"/>
    <property type="match status" value="1"/>
</dbReference>
<dbReference type="Proteomes" id="UP000199041">
    <property type="component" value="Unassembled WGS sequence"/>
</dbReference>
<keyword evidence="12" id="KW-1185">Reference proteome</keyword>
<comment type="similarity">
    <text evidence="2">Belongs to the FPG family.</text>
</comment>
<name>A0A1H3YYS3_9BACT</name>
<dbReference type="GO" id="GO:0003906">
    <property type="term" value="F:DNA-(apurinic or apyrimidinic site) endonuclease activity"/>
    <property type="evidence" value="ECO:0007669"/>
    <property type="project" value="InterPro"/>
</dbReference>
<evidence type="ECO:0000256" key="7">
    <source>
        <dbReference type="ARBA" id="ARBA00023239"/>
    </source>
</evidence>
<keyword evidence="4" id="KW-0378">Hydrolase</keyword>
<dbReference type="RefSeq" id="WP_091397264.1">
    <property type="nucleotide sequence ID" value="NZ_FNQY01000009.1"/>
</dbReference>
<dbReference type="PANTHER" id="PTHR22993:SF9">
    <property type="entry name" value="FORMAMIDOPYRIMIDINE-DNA GLYCOSYLASE"/>
    <property type="match status" value="1"/>
</dbReference>
<evidence type="ECO:0000259" key="10">
    <source>
        <dbReference type="PROSITE" id="PS51068"/>
    </source>
</evidence>
<reference evidence="11 12" key="1">
    <citation type="submission" date="2016-10" db="EMBL/GenBank/DDBJ databases">
        <authorList>
            <person name="de Groot N.N."/>
        </authorList>
    </citation>
    <scope>NUCLEOTIDE SEQUENCE [LARGE SCALE GENOMIC DNA]</scope>
    <source>
        <strain evidence="11 12">Vu-144</strain>
    </source>
</reference>
<protein>
    <submittedName>
        <fullName evidence="11">Endonuclease-8</fullName>
    </submittedName>
</protein>
<evidence type="ECO:0000256" key="3">
    <source>
        <dbReference type="ARBA" id="ARBA00022763"/>
    </source>
</evidence>
<dbReference type="InterPro" id="IPR010979">
    <property type="entry name" value="Ribosomal_uS13-like_H2TH"/>
</dbReference>
<dbReference type="GO" id="GO:0006284">
    <property type="term" value="P:base-excision repair"/>
    <property type="evidence" value="ECO:0007669"/>
    <property type="project" value="InterPro"/>
</dbReference>
<dbReference type="SMART" id="SM01232">
    <property type="entry name" value="H2TH"/>
    <property type="match status" value="1"/>
</dbReference>
<dbReference type="SUPFAM" id="SSF81624">
    <property type="entry name" value="N-terminal domain of MutM-like DNA repair proteins"/>
    <property type="match status" value="1"/>
</dbReference>
<dbReference type="GO" id="GO:0016829">
    <property type="term" value="F:lyase activity"/>
    <property type="evidence" value="ECO:0007669"/>
    <property type="project" value="UniProtKB-KW"/>
</dbReference>
<gene>
    <name evidence="11" type="ORF">SAMN05192529_109138</name>
</gene>
<evidence type="ECO:0000313" key="11">
    <source>
        <dbReference type="EMBL" id="SEA16679.1"/>
    </source>
</evidence>
<proteinExistence type="inferred from homology"/>
<feature type="domain" description="Formamidopyrimidine-DNA glycosylase catalytic" evidence="10">
    <location>
        <begin position="2"/>
        <end position="102"/>
    </location>
</feature>
<accession>A0A1H3YYS3</accession>
<evidence type="ECO:0000256" key="9">
    <source>
        <dbReference type="ARBA" id="ARBA00023295"/>
    </source>
</evidence>
<organism evidence="11 12">
    <name type="scientific">Arachidicoccus rhizosphaerae</name>
    <dbReference type="NCBI Taxonomy" id="551991"/>
    <lineage>
        <taxon>Bacteria</taxon>
        <taxon>Pseudomonadati</taxon>
        <taxon>Bacteroidota</taxon>
        <taxon>Chitinophagia</taxon>
        <taxon>Chitinophagales</taxon>
        <taxon>Chitinophagaceae</taxon>
        <taxon>Arachidicoccus</taxon>
    </lineage>
</organism>
<evidence type="ECO:0000256" key="6">
    <source>
        <dbReference type="ARBA" id="ARBA00023204"/>
    </source>
</evidence>
<dbReference type="EMBL" id="FNQY01000009">
    <property type="protein sequence ID" value="SEA16679.1"/>
    <property type="molecule type" value="Genomic_DNA"/>
</dbReference>
<dbReference type="GO" id="GO:0008270">
    <property type="term" value="F:zinc ion binding"/>
    <property type="evidence" value="ECO:0007669"/>
    <property type="project" value="InterPro"/>
</dbReference>
<dbReference type="InterPro" id="IPR015886">
    <property type="entry name" value="H2TH_FPG"/>
</dbReference>
<dbReference type="STRING" id="551991.SAMN05192529_109138"/>
<dbReference type="GO" id="GO:0008534">
    <property type="term" value="F:oxidized purine nucleobase lesion DNA N-glycosylase activity"/>
    <property type="evidence" value="ECO:0007669"/>
    <property type="project" value="UniProtKB-EC"/>
</dbReference>
<dbReference type="InterPro" id="IPR035937">
    <property type="entry name" value="FPG_N"/>
</dbReference>
<dbReference type="Pfam" id="PF06831">
    <property type="entry name" value="H2TH"/>
    <property type="match status" value="1"/>
</dbReference>
<dbReference type="PANTHER" id="PTHR22993">
    <property type="entry name" value="FORMAMIDOPYRIMIDINE-DNA GLYCOSYLASE"/>
    <property type="match status" value="1"/>
</dbReference>
<evidence type="ECO:0000256" key="5">
    <source>
        <dbReference type="ARBA" id="ARBA00023125"/>
    </source>
</evidence>
<keyword evidence="11" id="KW-0255">Endonuclease</keyword>
<keyword evidence="7" id="KW-0456">Lyase</keyword>
<keyword evidence="8" id="KW-0511">Multifunctional enzyme</keyword>
<keyword evidence="3" id="KW-0227">DNA damage</keyword>
<dbReference type="InterPro" id="IPR012319">
    <property type="entry name" value="FPG_cat"/>
</dbReference>
<keyword evidence="6" id="KW-0234">DNA repair</keyword>
<dbReference type="Pfam" id="PF01149">
    <property type="entry name" value="Fapy_DNA_glyco"/>
    <property type="match status" value="1"/>
</dbReference>
<dbReference type="OrthoDB" id="9800855at2"/>
<keyword evidence="9" id="KW-0326">Glycosidase</keyword>
<dbReference type="SMART" id="SM00898">
    <property type="entry name" value="Fapy_DNA_glyco"/>
    <property type="match status" value="1"/>
</dbReference>
<evidence type="ECO:0000256" key="4">
    <source>
        <dbReference type="ARBA" id="ARBA00022801"/>
    </source>
</evidence>
<evidence type="ECO:0000256" key="8">
    <source>
        <dbReference type="ARBA" id="ARBA00023268"/>
    </source>
</evidence>
<dbReference type="PROSITE" id="PS51068">
    <property type="entry name" value="FPG_CAT"/>
    <property type="match status" value="1"/>
</dbReference>
<evidence type="ECO:0000256" key="2">
    <source>
        <dbReference type="ARBA" id="ARBA00009409"/>
    </source>
</evidence>
<evidence type="ECO:0000256" key="1">
    <source>
        <dbReference type="ARBA" id="ARBA00001668"/>
    </source>
</evidence>
<sequence length="248" mass="29226">MPEGPTLIILKDLLQPFKHKKILKVEGNSKQPIEQLQGKFLQDVRTWGKQLLLCFSGFTLRIHFLLFGSYSINEPKENRAPRLSLHFNNGSIFIYAASVRFLTGDLDSLYPWQADIMSDQWNPARTRKLLKEQPELFICDALLTQELFAGSGNIIKNEVLFRRRLHPLNKVKDLTPKQLSALIMDVRTYSFLFLQWKQKFELRKHWCVHNKSICPRCLIPLKRAYLGKFNRRTFYCENCQILYHKDLK</sequence>
<keyword evidence="11" id="KW-0540">Nuclease</keyword>
<dbReference type="AlphaFoldDB" id="A0A1H3YYS3"/>
<dbReference type="GO" id="GO:0003684">
    <property type="term" value="F:damaged DNA binding"/>
    <property type="evidence" value="ECO:0007669"/>
    <property type="project" value="InterPro"/>
</dbReference>